<dbReference type="RefSeq" id="WP_158216327.1">
    <property type="nucleotide sequence ID" value="NZ_MWWR01000007.1"/>
</dbReference>
<accession>A0A261EXK7</accession>
<evidence type="ECO:0000313" key="8">
    <source>
        <dbReference type="EMBL" id="OZG51609.1"/>
    </source>
</evidence>
<evidence type="ECO:0000256" key="2">
    <source>
        <dbReference type="ARBA" id="ARBA00008806"/>
    </source>
</evidence>
<evidence type="ECO:0000256" key="3">
    <source>
        <dbReference type="ARBA" id="ARBA00022475"/>
    </source>
</evidence>
<dbReference type="CDD" id="cd01127">
    <property type="entry name" value="TrwB_TraG_TraD_VirD4"/>
    <property type="match status" value="1"/>
</dbReference>
<evidence type="ECO:0000313" key="9">
    <source>
        <dbReference type="Proteomes" id="UP000216725"/>
    </source>
</evidence>
<dbReference type="PANTHER" id="PTHR37937">
    <property type="entry name" value="CONJUGATIVE TRANSFER: DNA TRANSPORT"/>
    <property type="match status" value="1"/>
</dbReference>
<keyword evidence="4 7" id="KW-0812">Transmembrane</keyword>
<dbReference type="GO" id="GO:0005886">
    <property type="term" value="C:plasma membrane"/>
    <property type="evidence" value="ECO:0007669"/>
    <property type="project" value="UniProtKB-SubCell"/>
</dbReference>
<dbReference type="AlphaFoldDB" id="A0A261EXK7"/>
<dbReference type="Proteomes" id="UP000216725">
    <property type="component" value="Unassembled WGS sequence"/>
</dbReference>
<keyword evidence="5 7" id="KW-1133">Transmembrane helix</keyword>
<dbReference type="NCBIfam" id="NF045973">
    <property type="entry name" value="conju_CD1115"/>
    <property type="match status" value="1"/>
</dbReference>
<gene>
    <name evidence="8" type="ORF">PSRA_1006</name>
</gene>
<dbReference type="PANTHER" id="PTHR37937:SF1">
    <property type="entry name" value="CONJUGATIVE TRANSFER: DNA TRANSPORT"/>
    <property type="match status" value="1"/>
</dbReference>
<keyword evidence="3" id="KW-1003">Cell membrane</keyword>
<proteinExistence type="inferred from homology"/>
<protein>
    <submittedName>
        <fullName evidence="8">Conjugal transfer protein TraG</fullName>
    </submittedName>
</protein>
<dbReference type="EMBL" id="MWWR01000007">
    <property type="protein sequence ID" value="OZG51609.1"/>
    <property type="molecule type" value="Genomic_DNA"/>
</dbReference>
<keyword evidence="9" id="KW-1185">Reference proteome</keyword>
<dbReference type="InterPro" id="IPR027417">
    <property type="entry name" value="P-loop_NTPase"/>
</dbReference>
<dbReference type="Gene3D" id="3.40.50.300">
    <property type="entry name" value="P-loop containing nucleotide triphosphate hydrolases"/>
    <property type="match status" value="2"/>
</dbReference>
<evidence type="ECO:0000256" key="1">
    <source>
        <dbReference type="ARBA" id="ARBA00004651"/>
    </source>
</evidence>
<dbReference type="InterPro" id="IPR051539">
    <property type="entry name" value="T4SS-coupling_protein"/>
</dbReference>
<evidence type="ECO:0000256" key="5">
    <source>
        <dbReference type="ARBA" id="ARBA00022989"/>
    </source>
</evidence>
<reference evidence="8 9" key="1">
    <citation type="journal article" date="2017" name="BMC Genomics">
        <title>Comparative genomic and phylogenomic analyses of the Bifidobacteriaceae family.</title>
        <authorList>
            <person name="Lugli G.A."/>
            <person name="Milani C."/>
            <person name="Turroni F."/>
            <person name="Duranti S."/>
            <person name="Mancabelli L."/>
            <person name="Mangifesta M."/>
            <person name="Ferrario C."/>
            <person name="Modesto M."/>
            <person name="Mattarelli P."/>
            <person name="Jiri K."/>
            <person name="van Sinderen D."/>
            <person name="Ventura M."/>
        </authorList>
    </citation>
    <scope>NUCLEOTIDE SEQUENCE [LARGE SCALE GENOMIC DNA]</scope>
    <source>
        <strain evidence="8 9">DSM 24742</strain>
    </source>
</reference>
<dbReference type="PROSITE" id="PS51257">
    <property type="entry name" value="PROKAR_LIPOPROTEIN"/>
    <property type="match status" value="1"/>
</dbReference>
<dbReference type="OrthoDB" id="226701at2"/>
<sequence length="607" mass="67889">MKTRAESTKGANKTPAIVMTALACLAAWWVFDLTAAQIRTDHESGADMGYIVEHMFDRLENAPFSPSFAKADAAWGFAGIALVALFLLYRWASRKKMRDGEENGSAEWGSRKDIATFVDKTSARNLLMTRTERLSLDTRKTLRNLNALVIGSSGSGKTRYYIMPNMRQMSMNYVVTDPKGELCAEMRRPLEDAGYMVHALDLKSMSHSGHFNPLRYIDAEHPEKSIRELTENIIVNTTAENARDDSFWGAAERTLLTALIAWVYFTRWHADGWDDETGIGAHEPSLNDVTDLLELMDAYEKDDTSKSPVDILMESAQDVYDKAAESEWAGCDDDARRVLEGIRFALRCYRRYSQGAGETKKSIIISLGVRLSPLSIHEVREILADDTIHIDELDAGKSAVFLILSDTDATFNFLAAVFYQCLFQTTVRQADANPEQRLNREMHCFLDEFANIGKIPAFPTLIATIRSRGISASIVVQNLAQLKALYKEQWETIAGNCDSTLFLGGNEETTTKWISDRLGKQTIDTRTTSQSKGQTGGFTINYQRTGRELMTPDELGVIPSDECVYLLRGVAPFLSRKIGGDEGCGRSIERSRAIRSDAPTTRFTQQE</sequence>
<dbReference type="InterPro" id="IPR003688">
    <property type="entry name" value="TraG/VirD4"/>
</dbReference>
<organism evidence="8 9">
    <name type="scientific">Pseudoscardovia radai</name>
    <dbReference type="NCBI Taxonomy" id="987066"/>
    <lineage>
        <taxon>Bacteria</taxon>
        <taxon>Bacillati</taxon>
        <taxon>Actinomycetota</taxon>
        <taxon>Actinomycetes</taxon>
        <taxon>Bifidobacteriales</taxon>
        <taxon>Bifidobacteriaceae</taxon>
        <taxon>Pseudoscardovia</taxon>
    </lineage>
</organism>
<comment type="caution">
    <text evidence="8">The sequence shown here is derived from an EMBL/GenBank/DDBJ whole genome shotgun (WGS) entry which is preliminary data.</text>
</comment>
<evidence type="ECO:0000256" key="4">
    <source>
        <dbReference type="ARBA" id="ARBA00022692"/>
    </source>
</evidence>
<dbReference type="SUPFAM" id="SSF52540">
    <property type="entry name" value="P-loop containing nucleoside triphosphate hydrolases"/>
    <property type="match status" value="1"/>
</dbReference>
<keyword evidence="6 7" id="KW-0472">Membrane</keyword>
<comment type="similarity">
    <text evidence="2">Belongs to the VirD4/TraG family.</text>
</comment>
<dbReference type="Pfam" id="PF02534">
    <property type="entry name" value="T4SS-DNA_transf"/>
    <property type="match status" value="1"/>
</dbReference>
<name>A0A261EXK7_9BIFI</name>
<evidence type="ECO:0000256" key="7">
    <source>
        <dbReference type="SAM" id="Phobius"/>
    </source>
</evidence>
<evidence type="ECO:0000256" key="6">
    <source>
        <dbReference type="ARBA" id="ARBA00023136"/>
    </source>
</evidence>
<comment type="subcellular location">
    <subcellularLocation>
        <location evidence="1">Cell membrane</location>
        <topology evidence="1">Multi-pass membrane protein</topology>
    </subcellularLocation>
</comment>
<feature type="transmembrane region" description="Helical" evidence="7">
    <location>
        <begin position="73"/>
        <end position="92"/>
    </location>
</feature>